<dbReference type="EMBL" id="FZNR01000029">
    <property type="protein sequence ID" value="SNS93017.1"/>
    <property type="molecule type" value="Genomic_DNA"/>
</dbReference>
<name>A0A239IHD0_9ACTN</name>
<accession>A0A239IHD0</accession>
<dbReference type="PANTHER" id="PTHR24421:SF61">
    <property type="entry name" value="OXYGEN SENSOR HISTIDINE KINASE NREB"/>
    <property type="match status" value="1"/>
</dbReference>
<dbReference type="Gene3D" id="3.30.565.10">
    <property type="entry name" value="Histidine kinase-like ATPase, C-terminal domain"/>
    <property type="match status" value="1"/>
</dbReference>
<reference evidence="6 7" key="1">
    <citation type="submission" date="2017-06" db="EMBL/GenBank/DDBJ databases">
        <authorList>
            <person name="Kim H.J."/>
            <person name="Triplett B.A."/>
        </authorList>
    </citation>
    <scope>NUCLEOTIDE SEQUENCE [LARGE SCALE GENOMIC DNA]</scope>
    <source>
        <strain evidence="6 7">DSM 43151</strain>
    </source>
</reference>
<feature type="transmembrane region" description="Helical" evidence="4">
    <location>
        <begin position="146"/>
        <end position="166"/>
    </location>
</feature>
<organism evidence="6 7">
    <name type="scientific">Actinoplanes regularis</name>
    <dbReference type="NCBI Taxonomy" id="52697"/>
    <lineage>
        <taxon>Bacteria</taxon>
        <taxon>Bacillati</taxon>
        <taxon>Actinomycetota</taxon>
        <taxon>Actinomycetes</taxon>
        <taxon>Micromonosporales</taxon>
        <taxon>Micromonosporaceae</taxon>
        <taxon>Actinoplanes</taxon>
    </lineage>
</organism>
<dbReference type="Proteomes" id="UP000198415">
    <property type="component" value="Unassembled WGS sequence"/>
</dbReference>
<keyword evidence="4" id="KW-1133">Transmembrane helix</keyword>
<keyword evidence="2 6" id="KW-0418">Kinase</keyword>
<evidence type="ECO:0000256" key="3">
    <source>
        <dbReference type="ARBA" id="ARBA00023012"/>
    </source>
</evidence>
<keyword evidence="4" id="KW-0812">Transmembrane</keyword>
<dbReference type="InterPro" id="IPR036890">
    <property type="entry name" value="HATPase_C_sf"/>
</dbReference>
<dbReference type="OrthoDB" id="3680214at2"/>
<dbReference type="RefSeq" id="WP_143232851.1">
    <property type="nucleotide sequence ID" value="NZ_BOMU01000112.1"/>
</dbReference>
<sequence length="409" mass="44167">MQREVLSRVRSGWVDVRRNWVPRSGQHALRLVAVVLLVQRSSYIAGAVTNSWSHGATHVVNPAANAAAIGVAVAWNGWLTVAVWRRGWITERLLGVDVLVTVALLFAQSHILQTAFATSTENWARKFVMATAATAGAVLALRRALALVALVLLAALAALVVHTGALPPLTPGFLDLANWSMWFALALYFVAKQARAADEATQRHIEARAARAADRARFAERLQHHRALHDTVLATLTAIARGGLDHRSEAVRQRCAADADYIRRLVAAEEEEEASPSTLGCRLARVAADAGALGLRVNLYVGELPAWLSHRAAEAMSDACREALNNVAKHAGVQEAWLTTEWTGRRLTVRVVDRGCGFDPDITGYGFGLRHSIGERMREVGGELLVFSMPGEGTSVELALDAVDAVQAG</sequence>
<dbReference type="GO" id="GO:0000160">
    <property type="term" value="P:phosphorelay signal transduction system"/>
    <property type="evidence" value="ECO:0007669"/>
    <property type="project" value="UniProtKB-KW"/>
</dbReference>
<keyword evidence="3" id="KW-0902">Two-component regulatory system</keyword>
<gene>
    <name evidence="6" type="ORF">SAMN06264365_12925</name>
</gene>
<feature type="domain" description="Histidine kinase/HSP90-like ATPase" evidence="5">
    <location>
        <begin position="317"/>
        <end position="401"/>
    </location>
</feature>
<dbReference type="AlphaFoldDB" id="A0A239IHD0"/>
<keyword evidence="1" id="KW-0808">Transferase</keyword>
<dbReference type="GO" id="GO:0016301">
    <property type="term" value="F:kinase activity"/>
    <property type="evidence" value="ECO:0007669"/>
    <property type="project" value="UniProtKB-KW"/>
</dbReference>
<evidence type="ECO:0000256" key="2">
    <source>
        <dbReference type="ARBA" id="ARBA00022777"/>
    </source>
</evidence>
<evidence type="ECO:0000259" key="5">
    <source>
        <dbReference type="Pfam" id="PF02518"/>
    </source>
</evidence>
<dbReference type="CDD" id="cd16917">
    <property type="entry name" value="HATPase_UhpB-NarQ-NarX-like"/>
    <property type="match status" value="1"/>
</dbReference>
<dbReference type="SUPFAM" id="SSF55874">
    <property type="entry name" value="ATPase domain of HSP90 chaperone/DNA topoisomerase II/histidine kinase"/>
    <property type="match status" value="1"/>
</dbReference>
<dbReference type="PANTHER" id="PTHR24421">
    <property type="entry name" value="NITRATE/NITRITE SENSOR PROTEIN NARX-RELATED"/>
    <property type="match status" value="1"/>
</dbReference>
<evidence type="ECO:0000313" key="6">
    <source>
        <dbReference type="EMBL" id="SNS93017.1"/>
    </source>
</evidence>
<protein>
    <submittedName>
        <fullName evidence="6">Signal transduction histidine kinase</fullName>
    </submittedName>
</protein>
<evidence type="ECO:0000256" key="4">
    <source>
        <dbReference type="SAM" id="Phobius"/>
    </source>
</evidence>
<dbReference type="Pfam" id="PF02518">
    <property type="entry name" value="HATPase_c"/>
    <property type="match status" value="1"/>
</dbReference>
<dbReference type="InterPro" id="IPR003594">
    <property type="entry name" value="HATPase_dom"/>
</dbReference>
<evidence type="ECO:0000256" key="1">
    <source>
        <dbReference type="ARBA" id="ARBA00022679"/>
    </source>
</evidence>
<dbReference type="InterPro" id="IPR050482">
    <property type="entry name" value="Sensor_HK_TwoCompSys"/>
</dbReference>
<evidence type="ECO:0000313" key="7">
    <source>
        <dbReference type="Proteomes" id="UP000198415"/>
    </source>
</evidence>
<keyword evidence="4" id="KW-0472">Membrane</keyword>
<keyword evidence="7" id="KW-1185">Reference proteome</keyword>
<proteinExistence type="predicted"/>